<dbReference type="InterPro" id="IPR011010">
    <property type="entry name" value="DNA_brk_join_enz"/>
</dbReference>
<dbReference type="OrthoDB" id="7510934at2"/>
<name>A0A419A6W1_9RHOB</name>
<comment type="caution">
    <text evidence="6">The sequence shown here is derived from an EMBL/GenBank/DDBJ whole genome shotgun (WGS) entry which is preliminary data.</text>
</comment>
<evidence type="ECO:0000256" key="3">
    <source>
        <dbReference type="ARBA" id="ARBA00023125"/>
    </source>
</evidence>
<comment type="similarity">
    <text evidence="1">Belongs to the 'phage' integrase family.</text>
</comment>
<evidence type="ECO:0000256" key="4">
    <source>
        <dbReference type="ARBA" id="ARBA00023172"/>
    </source>
</evidence>
<organism evidence="6 7">
    <name type="scientific">Paracoccus siganidrum</name>
    <dbReference type="NCBI Taxonomy" id="1276757"/>
    <lineage>
        <taxon>Bacteria</taxon>
        <taxon>Pseudomonadati</taxon>
        <taxon>Pseudomonadota</taxon>
        <taxon>Alphaproteobacteria</taxon>
        <taxon>Rhodobacterales</taxon>
        <taxon>Paracoccaceae</taxon>
        <taxon>Paracoccus</taxon>
    </lineage>
</organism>
<keyword evidence="7" id="KW-1185">Reference proteome</keyword>
<proteinExistence type="inferred from homology"/>
<dbReference type="EMBL" id="QZEW01000039">
    <property type="protein sequence ID" value="RJL15301.1"/>
    <property type="molecule type" value="Genomic_DNA"/>
</dbReference>
<dbReference type="GO" id="GO:0015074">
    <property type="term" value="P:DNA integration"/>
    <property type="evidence" value="ECO:0007669"/>
    <property type="project" value="UniProtKB-KW"/>
</dbReference>
<evidence type="ECO:0000313" key="6">
    <source>
        <dbReference type="EMBL" id="RJL15301.1"/>
    </source>
</evidence>
<protein>
    <recommendedName>
        <fullName evidence="5">Tyr recombinase domain-containing protein</fullName>
    </recommendedName>
</protein>
<dbReference type="InterPro" id="IPR050090">
    <property type="entry name" value="Tyrosine_recombinase_XerCD"/>
</dbReference>
<sequence length="354" mass="39706">MKIAYPGLLREKLPSGAVRYRVRVEGDKTRRIPLSVMPDHPQFIEIYHAARAGVRIEPEASPEERAIRGSVGWLAAKHLAAMERAVDAGTVSKLTLKKRRGVMKVLTAKYADYALDIPPAKLVELRDEMIDTPAWADSVIEGIRAMYRWATERRLCAVNPAIGIARIDRGRGGAVPWTPEDLRKYREHHPPGTAAHLALTLFMFTACRISDAIRLGRQHETTVEGVRALRWQPVKRGSAEVTIPLMPPLYRATRAAKVTGETYLLNYRGQPFATPDSLGQMFRRWCRDAGLDNRSSHGIRKAAGHLLAQEGCSQYQIMTVHGHTQAKTSEVYTKGVERWRLARDAMGALEAMDW</sequence>
<keyword evidence="4" id="KW-0233">DNA recombination</keyword>
<gene>
    <name evidence="6" type="ORF">D3P05_10850</name>
</gene>
<dbReference type="GO" id="GO:0003677">
    <property type="term" value="F:DNA binding"/>
    <property type="evidence" value="ECO:0007669"/>
    <property type="project" value="UniProtKB-KW"/>
</dbReference>
<dbReference type="InterPro" id="IPR002104">
    <property type="entry name" value="Integrase_catalytic"/>
</dbReference>
<dbReference type="AlphaFoldDB" id="A0A419A6W1"/>
<dbReference type="GO" id="GO:0006310">
    <property type="term" value="P:DNA recombination"/>
    <property type="evidence" value="ECO:0007669"/>
    <property type="project" value="UniProtKB-KW"/>
</dbReference>
<dbReference type="PANTHER" id="PTHR30349">
    <property type="entry name" value="PHAGE INTEGRASE-RELATED"/>
    <property type="match status" value="1"/>
</dbReference>
<keyword evidence="3" id="KW-0238">DNA-binding</keyword>
<evidence type="ECO:0000313" key="7">
    <source>
        <dbReference type="Proteomes" id="UP000283587"/>
    </source>
</evidence>
<reference evidence="7" key="1">
    <citation type="submission" date="2018-09" db="EMBL/GenBank/DDBJ databases">
        <title>Paracoccus onubensis nov. sp. a moderate halophilic bacterium isolated from Gruta de las Maravillas (Aracena, Spain).</title>
        <authorList>
            <person name="Jurado V."/>
            <person name="Gutierrez-Patricio S."/>
            <person name="Gonzalez-Pimentel J.L."/>
            <person name="Miller A.Z."/>
            <person name="Laiz L."/>
            <person name="Saiz-Jimenez C."/>
        </authorList>
    </citation>
    <scope>NUCLEOTIDE SEQUENCE [LARGE SCALE GENOMIC DNA]</scope>
    <source>
        <strain evidence="7">DSM 26381</strain>
    </source>
</reference>
<evidence type="ECO:0000256" key="2">
    <source>
        <dbReference type="ARBA" id="ARBA00022908"/>
    </source>
</evidence>
<dbReference type="InterPro" id="IPR013762">
    <property type="entry name" value="Integrase-like_cat_sf"/>
</dbReference>
<accession>A0A419A6W1</accession>
<dbReference type="PANTHER" id="PTHR30349:SF41">
    <property type="entry name" value="INTEGRASE_RECOMBINASE PROTEIN MJ0367-RELATED"/>
    <property type="match status" value="1"/>
</dbReference>
<dbReference type="SUPFAM" id="SSF56349">
    <property type="entry name" value="DNA breaking-rejoining enzymes"/>
    <property type="match status" value="1"/>
</dbReference>
<dbReference type="Proteomes" id="UP000283587">
    <property type="component" value="Unassembled WGS sequence"/>
</dbReference>
<feature type="domain" description="Tyr recombinase" evidence="5">
    <location>
        <begin position="172"/>
        <end position="346"/>
    </location>
</feature>
<dbReference type="PROSITE" id="PS51898">
    <property type="entry name" value="TYR_RECOMBINASE"/>
    <property type="match status" value="1"/>
</dbReference>
<dbReference type="Gene3D" id="1.10.443.10">
    <property type="entry name" value="Intergrase catalytic core"/>
    <property type="match status" value="1"/>
</dbReference>
<evidence type="ECO:0000259" key="5">
    <source>
        <dbReference type="PROSITE" id="PS51898"/>
    </source>
</evidence>
<dbReference type="Pfam" id="PF00589">
    <property type="entry name" value="Phage_integrase"/>
    <property type="match status" value="1"/>
</dbReference>
<evidence type="ECO:0000256" key="1">
    <source>
        <dbReference type="ARBA" id="ARBA00008857"/>
    </source>
</evidence>
<keyword evidence="2" id="KW-0229">DNA integration</keyword>